<evidence type="ECO:0000313" key="2">
    <source>
        <dbReference type="EMBL" id="MBB5234950.1"/>
    </source>
</evidence>
<gene>
    <name evidence="2" type="ORF">HNQ09_002393</name>
</gene>
<keyword evidence="3" id="KW-1185">Reference proteome</keyword>
<name>A0A7W8LQT9_9DEIO</name>
<dbReference type="RefSeq" id="WP_281378319.1">
    <property type="nucleotide sequence ID" value="NZ_JACHFN010000008.1"/>
</dbReference>
<feature type="chain" id="PRO_5030976389" evidence="1">
    <location>
        <begin position="24"/>
        <end position="44"/>
    </location>
</feature>
<dbReference type="EMBL" id="JACHFN010000008">
    <property type="protein sequence ID" value="MBB5234950.1"/>
    <property type="molecule type" value="Genomic_DNA"/>
</dbReference>
<accession>A0A7W8LQT9</accession>
<feature type="signal peptide" evidence="1">
    <location>
        <begin position="1"/>
        <end position="23"/>
    </location>
</feature>
<proteinExistence type="predicted"/>
<protein>
    <submittedName>
        <fullName evidence="2">Uncharacterized protein</fullName>
    </submittedName>
</protein>
<organism evidence="2 3">
    <name type="scientific">Deinococcus budaensis</name>
    <dbReference type="NCBI Taxonomy" id="1665626"/>
    <lineage>
        <taxon>Bacteria</taxon>
        <taxon>Thermotogati</taxon>
        <taxon>Deinococcota</taxon>
        <taxon>Deinococci</taxon>
        <taxon>Deinococcales</taxon>
        <taxon>Deinococcaceae</taxon>
        <taxon>Deinococcus</taxon>
    </lineage>
</organism>
<evidence type="ECO:0000256" key="1">
    <source>
        <dbReference type="SAM" id="SignalP"/>
    </source>
</evidence>
<comment type="caution">
    <text evidence="2">The sequence shown here is derived from an EMBL/GenBank/DDBJ whole genome shotgun (WGS) entry which is preliminary data.</text>
</comment>
<dbReference type="Proteomes" id="UP000525389">
    <property type="component" value="Unassembled WGS sequence"/>
</dbReference>
<reference evidence="2 3" key="1">
    <citation type="submission" date="2020-08" db="EMBL/GenBank/DDBJ databases">
        <title>Genomic Encyclopedia of Type Strains, Phase IV (KMG-IV): sequencing the most valuable type-strain genomes for metagenomic binning, comparative biology and taxonomic classification.</title>
        <authorList>
            <person name="Goeker M."/>
        </authorList>
    </citation>
    <scope>NUCLEOTIDE SEQUENCE [LARGE SCALE GENOMIC DNA]</scope>
    <source>
        <strain evidence="2 3">DSM 101791</strain>
    </source>
</reference>
<dbReference type="AlphaFoldDB" id="A0A7W8LQT9"/>
<evidence type="ECO:0000313" key="3">
    <source>
        <dbReference type="Proteomes" id="UP000525389"/>
    </source>
</evidence>
<sequence length="44" mass="4506">MPLKKIVKLLAIVAVFGISVAQAGGGANDYGIAKQPVQPTQQGK</sequence>
<keyword evidence="1" id="KW-0732">Signal</keyword>